<comment type="caution">
    <text evidence="1">The sequence shown here is derived from an EMBL/GenBank/DDBJ whole genome shotgun (WGS) entry which is preliminary data.</text>
</comment>
<proteinExistence type="predicted"/>
<keyword evidence="2" id="KW-1185">Reference proteome</keyword>
<dbReference type="AlphaFoldDB" id="A0A838ZQW6"/>
<organism evidence="1 2">
    <name type="scientific">Moheibacter lacus</name>
    <dbReference type="NCBI Taxonomy" id="2745851"/>
    <lineage>
        <taxon>Bacteria</taxon>
        <taxon>Pseudomonadati</taxon>
        <taxon>Bacteroidota</taxon>
        <taxon>Flavobacteriia</taxon>
        <taxon>Flavobacteriales</taxon>
        <taxon>Weeksellaceae</taxon>
        <taxon>Moheibacter</taxon>
    </lineage>
</organism>
<name>A0A838ZQW6_9FLAO</name>
<dbReference type="RefSeq" id="WP_182043386.1">
    <property type="nucleotide sequence ID" value="NZ_JACDZE010000002.1"/>
</dbReference>
<evidence type="ECO:0008006" key="3">
    <source>
        <dbReference type="Google" id="ProtNLM"/>
    </source>
</evidence>
<accession>A0A838ZQW6</accession>
<gene>
    <name evidence="1" type="ORF">HU137_08340</name>
</gene>
<evidence type="ECO:0000313" key="1">
    <source>
        <dbReference type="EMBL" id="MBA5629775.1"/>
    </source>
</evidence>
<protein>
    <recommendedName>
        <fullName evidence="3">CarboxypepD_reg-like domain-containing protein</fullName>
    </recommendedName>
</protein>
<dbReference type="Proteomes" id="UP000552241">
    <property type="component" value="Unassembled WGS sequence"/>
</dbReference>
<sequence>MQRNNLILVVFFSFLGVALAQEKNIKVQVIIDDGQEEHPGSVYITNSRTQQTKFSNTEGIAEMLISEGDVLEFHSEFYENRNFTISPTIFQNGQVTIHLNPKIIVLELAEISDFKLTGDLAKDAKNAKYVDKATIVYNNLGIQEKEVPKPSPFGRSVRKGISVDKVIGAINGYNKKQKANKLFERKQNEMNWVQSNWKENYFTDSLKIPQHKIQEFIYFVYESSDIYDKIKKNQYVEAENLLTKYSIIYLNRLNSKLLTE</sequence>
<evidence type="ECO:0000313" key="2">
    <source>
        <dbReference type="Proteomes" id="UP000552241"/>
    </source>
</evidence>
<dbReference type="EMBL" id="JACDZE010000002">
    <property type="protein sequence ID" value="MBA5629775.1"/>
    <property type="molecule type" value="Genomic_DNA"/>
</dbReference>
<reference evidence="1 2" key="1">
    <citation type="submission" date="2020-07" db="EMBL/GenBank/DDBJ databases">
        <title>Moheibacter lacus sp. nov., a member of the family Flavobacteriaceae isolated from freshwater lake sediment.</title>
        <authorList>
            <person name="Liu Y."/>
        </authorList>
    </citation>
    <scope>NUCLEOTIDE SEQUENCE [LARGE SCALE GENOMIC DNA]</scope>
    <source>
        <strain evidence="1 2">BDHS18</strain>
    </source>
</reference>